<dbReference type="GO" id="GO:0030003">
    <property type="term" value="P:intracellular monoatomic cation homeostasis"/>
    <property type="evidence" value="ECO:0007669"/>
    <property type="project" value="UniProtKB-ARBA"/>
</dbReference>
<feature type="domain" description="Cation efflux protein transmembrane" evidence="11">
    <location>
        <begin position="229"/>
        <end position="465"/>
    </location>
</feature>
<protein>
    <submittedName>
        <fullName evidence="13">Cobalt-zinc-cadmium efflux system protein</fullName>
    </submittedName>
</protein>
<feature type="compositionally biased region" description="Basic residues" evidence="9">
    <location>
        <begin position="1"/>
        <end position="10"/>
    </location>
</feature>
<evidence type="ECO:0000313" key="14">
    <source>
        <dbReference type="Proteomes" id="UP000827284"/>
    </source>
</evidence>
<keyword evidence="4 10" id="KW-0812">Transmembrane</keyword>
<keyword evidence="5" id="KW-0864">Zinc transport</keyword>
<dbReference type="InterPro" id="IPR036837">
    <property type="entry name" value="Cation_efflux_CTD_sf"/>
</dbReference>
<feature type="transmembrane region" description="Helical" evidence="10">
    <location>
        <begin position="436"/>
        <end position="457"/>
    </location>
</feature>
<feature type="compositionally biased region" description="Basic and acidic residues" evidence="9">
    <location>
        <begin position="184"/>
        <end position="194"/>
    </location>
</feature>
<dbReference type="Proteomes" id="UP000827284">
    <property type="component" value="Unassembled WGS sequence"/>
</dbReference>
<keyword evidence="6 10" id="KW-1133">Transmembrane helix</keyword>
<dbReference type="InterPro" id="IPR058533">
    <property type="entry name" value="Cation_efflux_TM"/>
</dbReference>
<dbReference type="SUPFAM" id="SSF160240">
    <property type="entry name" value="Cation efflux protein cytoplasmic domain-like"/>
    <property type="match status" value="1"/>
</dbReference>
<evidence type="ECO:0000256" key="2">
    <source>
        <dbReference type="ARBA" id="ARBA00008873"/>
    </source>
</evidence>
<feature type="domain" description="Cation efflux protein cytoplasmic" evidence="12">
    <location>
        <begin position="471"/>
        <end position="553"/>
    </location>
</feature>
<feature type="transmembrane region" description="Helical" evidence="10">
    <location>
        <begin position="227"/>
        <end position="248"/>
    </location>
</feature>
<evidence type="ECO:0000256" key="8">
    <source>
        <dbReference type="ARBA" id="ARBA00023136"/>
    </source>
</evidence>
<organism evidence="13 14">
    <name type="scientific">Entomortierella parvispora</name>
    <dbReference type="NCBI Taxonomy" id="205924"/>
    <lineage>
        <taxon>Eukaryota</taxon>
        <taxon>Fungi</taxon>
        <taxon>Fungi incertae sedis</taxon>
        <taxon>Mucoromycota</taxon>
        <taxon>Mortierellomycotina</taxon>
        <taxon>Mortierellomycetes</taxon>
        <taxon>Mortierellales</taxon>
        <taxon>Mortierellaceae</taxon>
        <taxon>Entomortierella</taxon>
    </lineage>
</organism>
<dbReference type="PANTHER" id="PTHR11562">
    <property type="entry name" value="CATION EFFLUX PROTEIN/ ZINC TRANSPORTER"/>
    <property type="match status" value="1"/>
</dbReference>
<feature type="transmembrane region" description="Helical" evidence="10">
    <location>
        <begin position="332"/>
        <end position="349"/>
    </location>
</feature>
<dbReference type="GO" id="GO:0098771">
    <property type="term" value="P:inorganic ion homeostasis"/>
    <property type="evidence" value="ECO:0007669"/>
    <property type="project" value="UniProtKB-ARBA"/>
</dbReference>
<feature type="compositionally biased region" description="Polar residues" evidence="9">
    <location>
        <begin position="152"/>
        <end position="173"/>
    </location>
</feature>
<dbReference type="Pfam" id="PF01545">
    <property type="entry name" value="Cation_efflux"/>
    <property type="match status" value="1"/>
</dbReference>
<keyword evidence="7" id="KW-0406">Ion transport</keyword>
<feature type="region of interest" description="Disordered" evidence="9">
    <location>
        <begin position="62"/>
        <end position="204"/>
    </location>
</feature>
<evidence type="ECO:0000256" key="4">
    <source>
        <dbReference type="ARBA" id="ARBA00022692"/>
    </source>
</evidence>
<evidence type="ECO:0000256" key="9">
    <source>
        <dbReference type="SAM" id="MobiDB-lite"/>
    </source>
</evidence>
<feature type="transmembrane region" description="Helical" evidence="10">
    <location>
        <begin position="407"/>
        <end position="430"/>
    </location>
</feature>
<comment type="similarity">
    <text evidence="2">Belongs to the cation diffusion facilitator (CDF) transporter (TC 2.A.4) family. SLC30A subfamily.</text>
</comment>
<evidence type="ECO:0000256" key="7">
    <source>
        <dbReference type="ARBA" id="ARBA00023065"/>
    </source>
</evidence>
<evidence type="ECO:0000259" key="11">
    <source>
        <dbReference type="Pfam" id="PF01545"/>
    </source>
</evidence>
<reference evidence="13" key="2">
    <citation type="journal article" date="2022" name="Microbiol. Resour. Announc.">
        <title>Whole-Genome Sequence of Entomortierella parvispora E1425, a Mucoromycotan Fungus Associated with Burkholderiaceae-Related Endosymbiotic Bacteria.</title>
        <authorList>
            <person name="Herlambang A."/>
            <person name="Guo Y."/>
            <person name="Takashima Y."/>
            <person name="Narisawa K."/>
            <person name="Ohta H."/>
            <person name="Nishizawa T."/>
        </authorList>
    </citation>
    <scope>NUCLEOTIDE SEQUENCE</scope>
    <source>
        <strain evidence="13">E1425</strain>
    </source>
</reference>
<feature type="compositionally biased region" description="Low complexity" evidence="9">
    <location>
        <begin position="62"/>
        <end position="71"/>
    </location>
</feature>
<evidence type="ECO:0000256" key="1">
    <source>
        <dbReference type="ARBA" id="ARBA00004141"/>
    </source>
</evidence>
<keyword evidence="5" id="KW-0862">Zinc</keyword>
<comment type="subcellular location">
    <subcellularLocation>
        <location evidence="1">Membrane</location>
        <topology evidence="1">Multi-pass membrane protein</topology>
    </subcellularLocation>
</comment>
<dbReference type="OrthoDB" id="9944568at2759"/>
<feature type="region of interest" description="Disordered" evidence="9">
    <location>
        <begin position="355"/>
        <end position="394"/>
    </location>
</feature>
<evidence type="ECO:0000259" key="12">
    <source>
        <dbReference type="Pfam" id="PF16916"/>
    </source>
</evidence>
<comment type="caution">
    <text evidence="13">The sequence shown here is derived from an EMBL/GenBank/DDBJ whole genome shotgun (WGS) entry which is preliminary data.</text>
</comment>
<gene>
    <name evidence="13" type="ORF">EMPS_00508</name>
</gene>
<proteinExistence type="inferred from homology"/>
<evidence type="ECO:0000256" key="5">
    <source>
        <dbReference type="ARBA" id="ARBA00022906"/>
    </source>
</evidence>
<dbReference type="Pfam" id="PF16916">
    <property type="entry name" value="ZT_dimer"/>
    <property type="match status" value="1"/>
</dbReference>
<dbReference type="InterPro" id="IPR050681">
    <property type="entry name" value="CDF/SLC30A"/>
</dbReference>
<sequence length="583" mass="62501">MGPKSKRKSTGPKPKTLASLQAQVASQSASPTGSASPVESTTPSALVLPSPAVVADDQISSIASSPSLPSSTTNNHAVPVGSNQPLALSHSRNPQRSPTLPSGATSATVASESNEHDHDHSHDHDHQHSAHNGKGVHGPQSTVDSHSVIHNIPSSSTPLKASLGQSYGSNNGPAVSKHNHANGHSHEEFHHGPHDVNSPPLRPSTPPPIACKGVLITNESTKNKRKLVFVTILCLCFFALEMVGGYFAKSLALMSDAFHLLSDVVSFMVSLIAIWLSEQPATKRHSFGYHRAEVLAALMSVFIIWILTAFLLMEAFERIKNPQAIDGKTMCIVASIGVAINIILAFALGHDHSHGGHGHDHDHDHNHSHDHSHEHGSGSHSHNESHSHDHHGTVAHKKEMNLNVKAATLHVIGDLISSVGVLIASVIIMIKPTWTIVDPICTVLFSILVMFTTYRLVWDSLGILMEGTPTHIDPEEVEEALLKIEGVTLVHDLHVWNLTAGKPSLAVHLQLAPVSTVTKSSLTMADYDRILTEAQNVVCGRFQIHHSTIQLETESNASDHCRPEMCQNEGGVAAATARGYNAV</sequence>
<dbReference type="GO" id="GO:0005886">
    <property type="term" value="C:plasma membrane"/>
    <property type="evidence" value="ECO:0007669"/>
    <property type="project" value="TreeGrafter"/>
</dbReference>
<keyword evidence="3" id="KW-0813">Transport</keyword>
<dbReference type="EMBL" id="BQFW01000001">
    <property type="protein sequence ID" value="GJJ68162.1"/>
    <property type="molecule type" value="Genomic_DNA"/>
</dbReference>
<feature type="compositionally biased region" description="Polar residues" evidence="9">
    <location>
        <begin position="72"/>
        <end position="109"/>
    </location>
</feature>
<evidence type="ECO:0000313" key="13">
    <source>
        <dbReference type="EMBL" id="GJJ68162.1"/>
    </source>
</evidence>
<dbReference type="InterPro" id="IPR027470">
    <property type="entry name" value="Cation_efflux_CTD"/>
</dbReference>
<name>A0A9P3H1U9_9FUNG</name>
<feature type="region of interest" description="Disordered" evidence="9">
    <location>
        <begin position="1"/>
        <end position="44"/>
    </location>
</feature>
<dbReference type="AlphaFoldDB" id="A0A9P3H1U9"/>
<dbReference type="SUPFAM" id="SSF161111">
    <property type="entry name" value="Cation efflux protein transmembrane domain-like"/>
    <property type="match status" value="1"/>
</dbReference>
<dbReference type="InterPro" id="IPR027469">
    <property type="entry name" value="Cation_efflux_TMD_sf"/>
</dbReference>
<feature type="transmembrane region" description="Helical" evidence="10">
    <location>
        <begin position="289"/>
        <end position="312"/>
    </location>
</feature>
<evidence type="ECO:0000256" key="3">
    <source>
        <dbReference type="ARBA" id="ARBA00022448"/>
    </source>
</evidence>
<feature type="compositionally biased region" description="Polar residues" evidence="9">
    <location>
        <begin position="31"/>
        <end position="44"/>
    </location>
</feature>
<accession>A0A9P3H1U9</accession>
<keyword evidence="14" id="KW-1185">Reference proteome</keyword>
<reference evidence="13" key="1">
    <citation type="submission" date="2021-11" db="EMBL/GenBank/DDBJ databases">
        <authorList>
            <person name="Herlambang A."/>
            <person name="Guo Y."/>
            <person name="Takashima Y."/>
            <person name="Nishizawa T."/>
        </authorList>
    </citation>
    <scope>NUCLEOTIDE SEQUENCE</scope>
    <source>
        <strain evidence="13">E1425</strain>
    </source>
</reference>
<evidence type="ECO:0000256" key="6">
    <source>
        <dbReference type="ARBA" id="ARBA00022989"/>
    </source>
</evidence>
<dbReference type="PANTHER" id="PTHR11562:SF17">
    <property type="entry name" value="RE54080P-RELATED"/>
    <property type="match status" value="1"/>
</dbReference>
<dbReference type="InterPro" id="IPR002524">
    <property type="entry name" value="Cation_efflux"/>
</dbReference>
<feature type="compositionally biased region" description="Basic and acidic residues" evidence="9">
    <location>
        <begin position="113"/>
        <end position="128"/>
    </location>
</feature>
<evidence type="ECO:0000256" key="10">
    <source>
        <dbReference type="SAM" id="Phobius"/>
    </source>
</evidence>
<dbReference type="NCBIfam" id="TIGR01297">
    <property type="entry name" value="CDF"/>
    <property type="match status" value="1"/>
</dbReference>
<keyword evidence="8 10" id="KW-0472">Membrane</keyword>
<feature type="compositionally biased region" description="Low complexity" evidence="9">
    <location>
        <begin position="17"/>
        <end position="30"/>
    </location>
</feature>
<dbReference type="GO" id="GO:0005385">
    <property type="term" value="F:zinc ion transmembrane transporter activity"/>
    <property type="evidence" value="ECO:0007669"/>
    <property type="project" value="TreeGrafter"/>
</dbReference>
<dbReference type="Gene3D" id="1.20.1510.10">
    <property type="entry name" value="Cation efflux protein transmembrane domain"/>
    <property type="match status" value="1"/>
</dbReference>